<dbReference type="InterPro" id="IPR021320">
    <property type="entry name" value="DUF2905"/>
</dbReference>
<evidence type="ECO:0000313" key="2">
    <source>
        <dbReference type="EMBL" id="SMP49473.1"/>
    </source>
</evidence>
<dbReference type="PANTHER" id="PTHR36443:SF1">
    <property type="entry name" value="BSR5223 PROTEIN"/>
    <property type="match status" value="1"/>
</dbReference>
<organism evidence="2 3">
    <name type="scientific">Anoxynatronum buryatiense</name>
    <dbReference type="NCBI Taxonomy" id="489973"/>
    <lineage>
        <taxon>Bacteria</taxon>
        <taxon>Bacillati</taxon>
        <taxon>Bacillota</taxon>
        <taxon>Clostridia</taxon>
        <taxon>Eubacteriales</taxon>
        <taxon>Clostridiaceae</taxon>
        <taxon>Anoxynatronum</taxon>
    </lineage>
</organism>
<keyword evidence="3" id="KW-1185">Reference proteome</keyword>
<evidence type="ECO:0000313" key="3">
    <source>
        <dbReference type="Proteomes" id="UP001158066"/>
    </source>
</evidence>
<gene>
    <name evidence="2" type="ORF">SAMN06296020_103342</name>
</gene>
<comment type="caution">
    <text evidence="2">The sequence shown here is derived from an EMBL/GenBank/DDBJ whole genome shotgun (WGS) entry which is preliminary data.</text>
</comment>
<feature type="transmembrane region" description="Helical" evidence="1">
    <location>
        <begin position="9"/>
        <end position="27"/>
    </location>
</feature>
<name>A0AA46AIH9_9CLOT</name>
<dbReference type="PANTHER" id="PTHR36443">
    <property type="entry name" value="BSR5223 PROTEIN"/>
    <property type="match status" value="1"/>
</dbReference>
<keyword evidence="1" id="KW-0472">Membrane</keyword>
<proteinExistence type="predicted"/>
<protein>
    <recommendedName>
        <fullName evidence="4">DUF2905 domain-containing protein</fullName>
    </recommendedName>
</protein>
<sequence>MKMNTLAKGLMFLGLFLILIGCCMLLANRMGLGRLPGDFMLQRKNVIVYFPLATSLLVSLLLTILLNLFLRR</sequence>
<evidence type="ECO:0008006" key="4">
    <source>
        <dbReference type="Google" id="ProtNLM"/>
    </source>
</evidence>
<dbReference type="EMBL" id="FXUF01000003">
    <property type="protein sequence ID" value="SMP49473.1"/>
    <property type="molecule type" value="Genomic_DNA"/>
</dbReference>
<feature type="transmembrane region" description="Helical" evidence="1">
    <location>
        <begin position="47"/>
        <end position="70"/>
    </location>
</feature>
<dbReference type="Proteomes" id="UP001158066">
    <property type="component" value="Unassembled WGS sequence"/>
</dbReference>
<accession>A0AA46AIH9</accession>
<keyword evidence="1" id="KW-0812">Transmembrane</keyword>
<evidence type="ECO:0000256" key="1">
    <source>
        <dbReference type="SAM" id="Phobius"/>
    </source>
</evidence>
<keyword evidence="1" id="KW-1133">Transmembrane helix</keyword>
<dbReference type="Pfam" id="PF11146">
    <property type="entry name" value="DUF2905"/>
    <property type="match status" value="1"/>
</dbReference>
<reference evidence="2" key="1">
    <citation type="submission" date="2017-05" db="EMBL/GenBank/DDBJ databases">
        <authorList>
            <person name="Varghese N."/>
            <person name="Submissions S."/>
        </authorList>
    </citation>
    <scope>NUCLEOTIDE SEQUENCE</scope>
    <source>
        <strain evidence="2">Su22</strain>
    </source>
</reference>
<dbReference type="AlphaFoldDB" id="A0AA46AIH9"/>
<dbReference type="PROSITE" id="PS51257">
    <property type="entry name" value="PROKAR_LIPOPROTEIN"/>
    <property type="match status" value="1"/>
</dbReference>